<protein>
    <recommendedName>
        <fullName evidence="2">CCHC-type domain-containing protein</fullName>
    </recommendedName>
</protein>
<evidence type="ECO:0000313" key="3">
    <source>
        <dbReference type="EMBL" id="KAL2096373.1"/>
    </source>
</evidence>
<dbReference type="SUPFAM" id="SSF57756">
    <property type="entry name" value="Retrovirus zinc finger-like domains"/>
    <property type="match status" value="1"/>
</dbReference>
<keyword evidence="1" id="KW-0479">Metal-binding</keyword>
<dbReference type="Gene3D" id="4.10.60.10">
    <property type="entry name" value="Zinc finger, CCHC-type"/>
    <property type="match status" value="1"/>
</dbReference>
<dbReference type="GO" id="GO:0008270">
    <property type="term" value="F:zinc ion binding"/>
    <property type="evidence" value="ECO:0007669"/>
    <property type="project" value="UniProtKB-KW"/>
</dbReference>
<name>A0ABD1KB81_9TELE</name>
<dbReference type="PROSITE" id="PS50158">
    <property type="entry name" value="ZF_CCHC"/>
    <property type="match status" value="1"/>
</dbReference>
<feature type="domain" description="CCHC-type" evidence="2">
    <location>
        <begin position="168"/>
        <end position="183"/>
    </location>
</feature>
<comment type="caution">
    <text evidence="3">The sequence shown here is derived from an EMBL/GenBank/DDBJ whole genome shotgun (WGS) entry which is preliminary data.</text>
</comment>
<gene>
    <name evidence="3" type="ORF">ACEWY4_008521</name>
</gene>
<evidence type="ECO:0000256" key="1">
    <source>
        <dbReference type="PROSITE-ProRule" id="PRU00047"/>
    </source>
</evidence>
<proteinExistence type="predicted"/>
<accession>A0ABD1KB81</accession>
<dbReference type="SMART" id="SM00343">
    <property type="entry name" value="ZnF_C2HC"/>
    <property type="match status" value="1"/>
</dbReference>
<evidence type="ECO:0000259" key="2">
    <source>
        <dbReference type="PROSITE" id="PS50158"/>
    </source>
</evidence>
<dbReference type="InterPro" id="IPR036875">
    <property type="entry name" value="Znf_CCHC_sf"/>
</dbReference>
<evidence type="ECO:0000313" key="4">
    <source>
        <dbReference type="Proteomes" id="UP001591681"/>
    </source>
</evidence>
<keyword evidence="1" id="KW-0863">Zinc-finger</keyword>
<keyword evidence="4" id="KW-1185">Reference proteome</keyword>
<organism evidence="3 4">
    <name type="scientific">Coilia grayii</name>
    <name type="common">Gray's grenadier anchovy</name>
    <dbReference type="NCBI Taxonomy" id="363190"/>
    <lineage>
        <taxon>Eukaryota</taxon>
        <taxon>Metazoa</taxon>
        <taxon>Chordata</taxon>
        <taxon>Craniata</taxon>
        <taxon>Vertebrata</taxon>
        <taxon>Euteleostomi</taxon>
        <taxon>Actinopterygii</taxon>
        <taxon>Neopterygii</taxon>
        <taxon>Teleostei</taxon>
        <taxon>Clupei</taxon>
        <taxon>Clupeiformes</taxon>
        <taxon>Clupeoidei</taxon>
        <taxon>Engraulidae</taxon>
        <taxon>Coilinae</taxon>
        <taxon>Coilia</taxon>
    </lineage>
</organism>
<sequence>MEVFEHLTRRHAVKIASTASVEEVSLAAGLMVGHSNILSAARMNNAIVLFLKTVDLADELIENGLVVGDAFLHVLPLSTPSKKVILSNVPPFIKDDVLEQALSRYGRLVSTIKKIPLSTNSPLLKHVVSFRRFVYIILKDNGQDLDLTLNVKVDNFNYAVYATTSGLKCFGCGQNGHLVRACPAKRTNTETGTGTGLPSAVGTEVVASTSETAMESVAQKHVENNVSVSHTEMAEGASTSSEAPTVDKIGGSVLPENNAVANAEAECMDSSQDTDSAAIDALDNGDDPVIETGENVFKVPSQKRKQKAKSVKTRKAKKAEGLADVAASADESESECSDCSVTCSLPLSGYTSRSYTVEVIKTFLVNTKHARNVSIDDYFPDVEQFIEKTKQFMGEGSFTEQEGYRLKKMLTKLNVLLNNDA</sequence>
<keyword evidence="1" id="KW-0862">Zinc</keyword>
<dbReference type="AlphaFoldDB" id="A0ABD1KB81"/>
<dbReference type="Proteomes" id="UP001591681">
    <property type="component" value="Unassembled WGS sequence"/>
</dbReference>
<dbReference type="EMBL" id="JBHFQA010000007">
    <property type="protein sequence ID" value="KAL2096373.1"/>
    <property type="molecule type" value="Genomic_DNA"/>
</dbReference>
<dbReference type="InterPro" id="IPR001878">
    <property type="entry name" value="Znf_CCHC"/>
</dbReference>
<reference evidence="3 4" key="1">
    <citation type="submission" date="2024-09" db="EMBL/GenBank/DDBJ databases">
        <title>A chromosome-level genome assembly of Gray's grenadier anchovy, Coilia grayii.</title>
        <authorList>
            <person name="Fu Z."/>
        </authorList>
    </citation>
    <scope>NUCLEOTIDE SEQUENCE [LARGE SCALE GENOMIC DNA]</scope>
    <source>
        <strain evidence="3">G4</strain>
        <tissue evidence="3">Muscle</tissue>
    </source>
</reference>